<dbReference type="EMBL" id="JANBUW010002162">
    <property type="protein sequence ID" value="KAJ2841476.1"/>
    <property type="molecule type" value="Genomic_DNA"/>
</dbReference>
<evidence type="ECO:0000313" key="4">
    <source>
        <dbReference type="EMBL" id="KAJ2841476.1"/>
    </source>
</evidence>
<evidence type="ECO:0000259" key="3">
    <source>
        <dbReference type="PROSITE" id="PS51352"/>
    </source>
</evidence>
<comment type="caution">
    <text evidence="4">The sequence shown here is derived from an EMBL/GenBank/DDBJ whole genome shotgun (WGS) entry which is preliminary data.</text>
</comment>
<keyword evidence="2" id="KW-0175">Coiled coil</keyword>
<dbReference type="FunFam" id="3.40.30.10:FF:000245">
    <property type="entry name" value="Thioredoxin"/>
    <property type="match status" value="1"/>
</dbReference>
<dbReference type="InterPro" id="IPR017937">
    <property type="entry name" value="Thioredoxin_CS"/>
</dbReference>
<dbReference type="PROSITE" id="PS51352">
    <property type="entry name" value="THIOREDOXIN_2"/>
    <property type="match status" value="1"/>
</dbReference>
<dbReference type="SUPFAM" id="SSF52833">
    <property type="entry name" value="Thioredoxin-like"/>
    <property type="match status" value="1"/>
</dbReference>
<keyword evidence="5" id="KW-1185">Reference proteome</keyword>
<accession>A0A9W8LVW3</accession>
<dbReference type="Gene3D" id="3.40.30.10">
    <property type="entry name" value="Glutaredoxin"/>
    <property type="match status" value="1"/>
</dbReference>
<dbReference type="Proteomes" id="UP001139887">
    <property type="component" value="Unassembled WGS sequence"/>
</dbReference>
<evidence type="ECO:0000256" key="1">
    <source>
        <dbReference type="ARBA" id="ARBA00023157"/>
    </source>
</evidence>
<name>A0A9W8LVW3_9FUNG</name>
<evidence type="ECO:0000313" key="5">
    <source>
        <dbReference type="Proteomes" id="UP001139887"/>
    </source>
</evidence>
<feature type="non-terminal residue" evidence="4">
    <location>
        <position position="1"/>
    </location>
</feature>
<dbReference type="InterPro" id="IPR013766">
    <property type="entry name" value="Thioredoxin_domain"/>
</dbReference>
<feature type="coiled-coil region" evidence="2">
    <location>
        <begin position="100"/>
        <end position="128"/>
    </location>
</feature>
<dbReference type="CDD" id="cd02947">
    <property type="entry name" value="TRX_family"/>
    <property type="match status" value="1"/>
</dbReference>
<dbReference type="PANTHER" id="PTHR46115">
    <property type="entry name" value="THIOREDOXIN-LIKE PROTEIN 1"/>
    <property type="match status" value="1"/>
</dbReference>
<dbReference type="InterPro" id="IPR036249">
    <property type="entry name" value="Thioredoxin-like_sf"/>
</dbReference>
<dbReference type="PRINTS" id="PR00421">
    <property type="entry name" value="THIOREDOXIN"/>
</dbReference>
<evidence type="ECO:0000256" key="2">
    <source>
        <dbReference type="SAM" id="Coils"/>
    </source>
</evidence>
<dbReference type="PROSITE" id="PS00194">
    <property type="entry name" value="THIOREDOXIN_1"/>
    <property type="match status" value="1"/>
</dbReference>
<proteinExistence type="predicted"/>
<dbReference type="AlphaFoldDB" id="A0A9W8LVW3"/>
<feature type="domain" description="Thioredoxin" evidence="3">
    <location>
        <begin position="9"/>
        <end position="112"/>
    </location>
</feature>
<organism evidence="4 5">
    <name type="scientific">Coemansia brasiliensis</name>
    <dbReference type="NCBI Taxonomy" id="2650707"/>
    <lineage>
        <taxon>Eukaryota</taxon>
        <taxon>Fungi</taxon>
        <taxon>Fungi incertae sedis</taxon>
        <taxon>Zoopagomycota</taxon>
        <taxon>Kickxellomycotina</taxon>
        <taxon>Kickxellomycetes</taxon>
        <taxon>Kickxellales</taxon>
        <taxon>Kickxellaceae</taxon>
        <taxon>Coemansia</taxon>
    </lineage>
</organism>
<dbReference type="Pfam" id="PF00085">
    <property type="entry name" value="Thioredoxin"/>
    <property type="match status" value="1"/>
</dbReference>
<protein>
    <recommendedName>
        <fullName evidence="3">Thioredoxin domain-containing protein</fullName>
    </recommendedName>
</protein>
<reference evidence="4" key="1">
    <citation type="submission" date="2022-07" db="EMBL/GenBank/DDBJ databases">
        <title>Phylogenomic reconstructions and comparative analyses of Kickxellomycotina fungi.</title>
        <authorList>
            <person name="Reynolds N.K."/>
            <person name="Stajich J.E."/>
            <person name="Barry K."/>
            <person name="Grigoriev I.V."/>
            <person name="Crous P."/>
            <person name="Smith M.E."/>
        </authorList>
    </citation>
    <scope>NUCLEOTIDE SEQUENCE</scope>
    <source>
        <strain evidence="4">NRRL 1566</strain>
    </source>
</reference>
<gene>
    <name evidence="4" type="ORF">IWW36_006246</name>
</gene>
<sequence>TMSSIKEFLKPDDAKPEEALKHIKNSKIAVIDFTATWCGPCKLMKPKFKAFSEKYKNVQFIMVDVDEFSSIAAEYNVNAMPTFKFTKNGEVVDEIVGANATGLEEKLKKFEEEAKPAEEEEAKEEKAEN</sequence>
<keyword evidence="1" id="KW-1015">Disulfide bond</keyword>
<dbReference type="OrthoDB" id="10263751at2759"/>